<keyword evidence="2 8" id="KW-0813">Transport</keyword>
<accession>A0ABV8UZV9</accession>
<dbReference type="InterPro" id="IPR039426">
    <property type="entry name" value="TonB-dep_rcpt-like"/>
</dbReference>
<organism evidence="13 14">
    <name type="scientific">Simiduia curdlanivorans</name>
    <dbReference type="NCBI Taxonomy" id="1492769"/>
    <lineage>
        <taxon>Bacteria</taxon>
        <taxon>Pseudomonadati</taxon>
        <taxon>Pseudomonadota</taxon>
        <taxon>Gammaproteobacteria</taxon>
        <taxon>Cellvibrionales</taxon>
        <taxon>Cellvibrionaceae</taxon>
        <taxon>Simiduia</taxon>
    </lineage>
</organism>
<comment type="similarity">
    <text evidence="8 9">Belongs to the TonB-dependent receptor family.</text>
</comment>
<feature type="signal peptide" evidence="10">
    <location>
        <begin position="1"/>
        <end position="21"/>
    </location>
</feature>
<evidence type="ECO:0000313" key="14">
    <source>
        <dbReference type="Proteomes" id="UP001595840"/>
    </source>
</evidence>
<feature type="chain" id="PRO_5047146025" evidence="10">
    <location>
        <begin position="22"/>
        <end position="863"/>
    </location>
</feature>
<keyword evidence="14" id="KW-1185">Reference proteome</keyword>
<dbReference type="PROSITE" id="PS52016">
    <property type="entry name" value="TONB_DEPENDENT_REC_3"/>
    <property type="match status" value="1"/>
</dbReference>
<dbReference type="Gene3D" id="2.40.170.20">
    <property type="entry name" value="TonB-dependent receptor, beta-barrel domain"/>
    <property type="match status" value="1"/>
</dbReference>
<evidence type="ECO:0000313" key="13">
    <source>
        <dbReference type="EMBL" id="MFC4360854.1"/>
    </source>
</evidence>
<dbReference type="RefSeq" id="WP_290264779.1">
    <property type="nucleotide sequence ID" value="NZ_JAUFQG010000006.1"/>
</dbReference>
<keyword evidence="10" id="KW-0732">Signal</keyword>
<dbReference type="InterPro" id="IPR036942">
    <property type="entry name" value="Beta-barrel_TonB_sf"/>
</dbReference>
<dbReference type="Pfam" id="PF00593">
    <property type="entry name" value="TonB_dep_Rec_b-barrel"/>
    <property type="match status" value="1"/>
</dbReference>
<feature type="domain" description="TonB-dependent receptor-like beta-barrel" evidence="11">
    <location>
        <begin position="378"/>
        <end position="822"/>
    </location>
</feature>
<sequence length="863" mass="91900">MKKIQALKPSLLALAVTGVIAQPSFAQQGESLELLEEVVTIGTRKEGQSPTETLSPIDVLSGSIFSKQGATDLTDSLTKVMPSLNTQRFPIADGTAFVRPVTLRNLSPDHTLVLVNGSRRHRSALVNLQLAPLGTVNQGSQGVDFSAFPSAAIKRVEVLRDGASAQYGSDAIAGVVNLVLDDANEGFSLSGQYGEYSEGDGARTALAANAGFALGEQGFVNVTAEYNNSEITSRGTARPDAAAIAEIVGADQVPYNGFGQRWGDPDIESVKLFVNTGYDLNDKVTLYGHASYMDTQTLSGFFYRGPVLPTAADNIANPPRTTLMIDANSDGIADGASNALISEILGRGLDPADYLTEDSTSISGYALLNPIHTQFPGGYSPLFGADISDYSLVFGAKGEFNPNLTWDLRGSTAENEVAYVLEDSINPSLGRLSPTTFNPGTLTQQESSVNADFVKTWDDSPLNLGFGVEWRNETYKIGAGDAASIAVGPTYAQFGVGSDGFQGFPTESAGSFENDSYGAYVDLETDITERWSGAIALRYEDSDAYDSTLDYKLSTRFDVSDNFALRGTVSTGFRAPTPGQVNTLNVTTTSDSSGNLVPSGTYPVSHPIASALGAIELVPEESVSYTLGLVYTPMDNINVTLDYYNIEINDRLALKSFTIGADELQLLVDAGIPDANLLVGSNGNYFVNAFTSTVSGIDLNIHSGHQIGGGNLDIDFRHNYNTQEVSDVAAGTIDAGRVYDLENQIPNHSTVLSFDFVQPVAGMELSSLLRFNRYDGWSSTGGLFGPGDASDAASYGGAILVDVQFTLDINDNYSVSIGGENITDEYPDKEANGTLNFLGQQYAVTSPFGFNGSYWYLRANASF</sequence>
<evidence type="ECO:0000256" key="1">
    <source>
        <dbReference type="ARBA" id="ARBA00004571"/>
    </source>
</evidence>
<evidence type="ECO:0000259" key="12">
    <source>
        <dbReference type="Pfam" id="PF07715"/>
    </source>
</evidence>
<dbReference type="InterPro" id="IPR000531">
    <property type="entry name" value="Beta-barrel_TonB"/>
</dbReference>
<evidence type="ECO:0000256" key="5">
    <source>
        <dbReference type="ARBA" id="ARBA00023077"/>
    </source>
</evidence>
<keyword evidence="4 8" id="KW-0812">Transmembrane</keyword>
<evidence type="ECO:0000256" key="6">
    <source>
        <dbReference type="ARBA" id="ARBA00023136"/>
    </source>
</evidence>
<dbReference type="Pfam" id="PF07715">
    <property type="entry name" value="Plug"/>
    <property type="match status" value="1"/>
</dbReference>
<comment type="subcellular location">
    <subcellularLocation>
        <location evidence="1 8">Cell outer membrane</location>
        <topology evidence="1 8">Multi-pass membrane protein</topology>
    </subcellularLocation>
</comment>
<evidence type="ECO:0000256" key="7">
    <source>
        <dbReference type="ARBA" id="ARBA00023237"/>
    </source>
</evidence>
<dbReference type="Proteomes" id="UP001595840">
    <property type="component" value="Unassembled WGS sequence"/>
</dbReference>
<keyword evidence="7 8" id="KW-0998">Cell outer membrane</keyword>
<dbReference type="InterPro" id="IPR037066">
    <property type="entry name" value="Plug_dom_sf"/>
</dbReference>
<comment type="caution">
    <text evidence="13">The sequence shown here is derived from an EMBL/GenBank/DDBJ whole genome shotgun (WGS) entry which is preliminary data.</text>
</comment>
<proteinExistence type="inferred from homology"/>
<evidence type="ECO:0000256" key="9">
    <source>
        <dbReference type="RuleBase" id="RU003357"/>
    </source>
</evidence>
<dbReference type="Gene3D" id="2.170.130.10">
    <property type="entry name" value="TonB-dependent receptor, plug domain"/>
    <property type="match status" value="1"/>
</dbReference>
<feature type="domain" description="TonB-dependent receptor plug" evidence="12">
    <location>
        <begin position="51"/>
        <end position="175"/>
    </location>
</feature>
<evidence type="ECO:0000256" key="8">
    <source>
        <dbReference type="PROSITE-ProRule" id="PRU01360"/>
    </source>
</evidence>
<keyword evidence="5 9" id="KW-0798">TonB box</keyword>
<evidence type="ECO:0000259" key="11">
    <source>
        <dbReference type="Pfam" id="PF00593"/>
    </source>
</evidence>
<gene>
    <name evidence="13" type="ORF">ACFOX3_01000</name>
</gene>
<dbReference type="EMBL" id="JBHSCX010000001">
    <property type="protein sequence ID" value="MFC4360854.1"/>
    <property type="molecule type" value="Genomic_DNA"/>
</dbReference>
<evidence type="ECO:0000256" key="4">
    <source>
        <dbReference type="ARBA" id="ARBA00022692"/>
    </source>
</evidence>
<dbReference type="PANTHER" id="PTHR47234">
    <property type="match status" value="1"/>
</dbReference>
<protein>
    <submittedName>
        <fullName evidence="13">TonB-dependent receptor plug domain-containing protein</fullName>
    </submittedName>
</protein>
<name>A0ABV8UZV9_9GAMM</name>
<reference evidence="14" key="1">
    <citation type="journal article" date="2019" name="Int. J. Syst. Evol. Microbiol.">
        <title>The Global Catalogue of Microorganisms (GCM) 10K type strain sequencing project: providing services to taxonomists for standard genome sequencing and annotation.</title>
        <authorList>
            <consortium name="The Broad Institute Genomics Platform"/>
            <consortium name="The Broad Institute Genome Sequencing Center for Infectious Disease"/>
            <person name="Wu L."/>
            <person name="Ma J."/>
        </authorList>
    </citation>
    <scope>NUCLEOTIDE SEQUENCE [LARGE SCALE GENOMIC DNA]</scope>
    <source>
        <strain evidence="14">CECT 8570</strain>
    </source>
</reference>
<dbReference type="SUPFAM" id="SSF56935">
    <property type="entry name" value="Porins"/>
    <property type="match status" value="1"/>
</dbReference>
<dbReference type="InterPro" id="IPR012910">
    <property type="entry name" value="Plug_dom"/>
</dbReference>
<evidence type="ECO:0000256" key="10">
    <source>
        <dbReference type="SAM" id="SignalP"/>
    </source>
</evidence>
<evidence type="ECO:0000256" key="2">
    <source>
        <dbReference type="ARBA" id="ARBA00022448"/>
    </source>
</evidence>
<evidence type="ECO:0000256" key="3">
    <source>
        <dbReference type="ARBA" id="ARBA00022452"/>
    </source>
</evidence>
<keyword evidence="13" id="KW-0675">Receptor</keyword>
<keyword evidence="3 8" id="KW-1134">Transmembrane beta strand</keyword>
<keyword evidence="6 8" id="KW-0472">Membrane</keyword>
<dbReference type="PANTHER" id="PTHR47234:SF3">
    <property type="entry name" value="SECRETIN_TONB SHORT N-TERMINAL DOMAIN-CONTAINING PROTEIN"/>
    <property type="match status" value="1"/>
</dbReference>